<dbReference type="EMBL" id="AJSR01000219">
    <property type="protein sequence ID" value="EKM33561.1"/>
    <property type="molecule type" value="Genomic_DNA"/>
</dbReference>
<evidence type="ECO:0000313" key="3">
    <source>
        <dbReference type="Proteomes" id="UP000008367"/>
    </source>
</evidence>
<keyword evidence="1" id="KW-0812">Transmembrane</keyword>
<keyword evidence="1" id="KW-1133">Transmembrane helix</keyword>
<sequence>ENRKSFLLAIYALIMVFFVAVNTTIILILLLPVMISKARHYNLQQETTVSAEFHSQPAHDSKPN</sequence>
<evidence type="ECO:0000313" key="2">
    <source>
        <dbReference type="EMBL" id="EKM33561.1"/>
    </source>
</evidence>
<organism evidence="2 3">
    <name type="scientific">Vibrio harveyi</name>
    <name type="common">Beneckea harveyi</name>
    <dbReference type="NCBI Taxonomy" id="669"/>
    <lineage>
        <taxon>Bacteria</taxon>
        <taxon>Pseudomonadati</taxon>
        <taxon>Pseudomonadota</taxon>
        <taxon>Gammaproteobacteria</taxon>
        <taxon>Vibrionales</taxon>
        <taxon>Vibrionaceae</taxon>
        <taxon>Vibrio</taxon>
    </lineage>
</organism>
<dbReference type="Proteomes" id="UP000008367">
    <property type="component" value="Unassembled WGS sequence"/>
</dbReference>
<feature type="transmembrane region" description="Helical" evidence="1">
    <location>
        <begin position="6"/>
        <end position="31"/>
    </location>
</feature>
<comment type="caution">
    <text evidence="2">The sequence shown here is derived from an EMBL/GenBank/DDBJ whole genome shotgun (WGS) entry which is preliminary data.</text>
</comment>
<proteinExistence type="predicted"/>
<dbReference type="GO" id="GO:0016874">
    <property type="term" value="F:ligase activity"/>
    <property type="evidence" value="ECO:0007669"/>
    <property type="project" value="UniProtKB-KW"/>
</dbReference>
<dbReference type="AlphaFoldDB" id="A0A454D4L7"/>
<feature type="non-terminal residue" evidence="2">
    <location>
        <position position="1"/>
    </location>
</feature>
<keyword evidence="2" id="KW-0436">Ligase</keyword>
<reference evidence="2 3" key="1">
    <citation type="submission" date="2012-10" db="EMBL/GenBank/DDBJ databases">
        <title>Genome sequence of Vibrio Cholerae HENC-02.</title>
        <authorList>
            <person name="Eppinger M."/>
            <person name="Hasan N.A."/>
            <person name="Sengamalay N."/>
            <person name="Hine E."/>
            <person name="Su Q."/>
            <person name="Daugherty S.C."/>
            <person name="Young S."/>
            <person name="Sadzewicz L."/>
            <person name="Tallon L."/>
            <person name="Cebula T.A."/>
            <person name="Ravel J."/>
            <person name="Colwell R.R."/>
        </authorList>
    </citation>
    <scope>NUCLEOTIDE SEQUENCE [LARGE SCALE GENOMIC DNA]</scope>
    <source>
        <strain evidence="2 3">HENC-02</strain>
    </source>
</reference>
<protein>
    <submittedName>
        <fullName evidence="2">Capsular polysaccharide synthesis enzyme cpsG Lipid A core-O-antigen ligase domain protein</fullName>
    </submittedName>
</protein>
<gene>
    <name evidence="2" type="ORF">VCHENC02_1002</name>
</gene>
<keyword evidence="1" id="KW-0472">Membrane</keyword>
<accession>A0A454D4L7</accession>
<name>A0A454D4L7_VIBHA</name>
<evidence type="ECO:0000256" key="1">
    <source>
        <dbReference type="SAM" id="Phobius"/>
    </source>
</evidence>